<comment type="caution">
    <text evidence="5">The sequence shown here is derived from an EMBL/GenBank/DDBJ whole genome shotgun (WGS) entry which is preliminary data.</text>
</comment>
<dbReference type="SUPFAM" id="SSF46689">
    <property type="entry name" value="Homeodomain-like"/>
    <property type="match status" value="2"/>
</dbReference>
<dbReference type="EMBL" id="BMKB01000001">
    <property type="protein sequence ID" value="GGA38520.1"/>
    <property type="molecule type" value="Genomic_DNA"/>
</dbReference>
<evidence type="ECO:0000256" key="3">
    <source>
        <dbReference type="ARBA" id="ARBA00023163"/>
    </source>
</evidence>
<dbReference type="CDD" id="cd02208">
    <property type="entry name" value="cupin_RmlC-like"/>
    <property type="match status" value="1"/>
</dbReference>
<evidence type="ECO:0000256" key="1">
    <source>
        <dbReference type="ARBA" id="ARBA00023015"/>
    </source>
</evidence>
<dbReference type="InterPro" id="IPR032783">
    <property type="entry name" value="AraC_lig"/>
</dbReference>
<dbReference type="SMART" id="SM00342">
    <property type="entry name" value="HTH_ARAC"/>
    <property type="match status" value="1"/>
</dbReference>
<evidence type="ECO:0000259" key="4">
    <source>
        <dbReference type="PROSITE" id="PS01124"/>
    </source>
</evidence>
<gene>
    <name evidence="5" type="ORF">GCM10011499_04900</name>
</gene>
<dbReference type="SUPFAM" id="SSF51182">
    <property type="entry name" value="RmlC-like cupins"/>
    <property type="match status" value="1"/>
</dbReference>
<dbReference type="GO" id="GO:0003700">
    <property type="term" value="F:DNA-binding transcription factor activity"/>
    <property type="evidence" value="ECO:0007669"/>
    <property type="project" value="InterPro"/>
</dbReference>
<dbReference type="OrthoDB" id="9802263at2"/>
<proteinExistence type="predicted"/>
<dbReference type="PANTHER" id="PTHR46796">
    <property type="entry name" value="HTH-TYPE TRANSCRIPTIONAL ACTIVATOR RHAS-RELATED"/>
    <property type="match status" value="1"/>
</dbReference>
<evidence type="ECO:0000256" key="2">
    <source>
        <dbReference type="ARBA" id="ARBA00023125"/>
    </source>
</evidence>
<dbReference type="Gene3D" id="1.10.10.60">
    <property type="entry name" value="Homeodomain-like"/>
    <property type="match status" value="2"/>
</dbReference>
<dbReference type="InterPro" id="IPR050204">
    <property type="entry name" value="AraC_XylS_family_regulators"/>
</dbReference>
<dbReference type="AlphaFoldDB" id="A0A916VUU6"/>
<dbReference type="PROSITE" id="PS01124">
    <property type="entry name" value="HTH_ARAC_FAMILY_2"/>
    <property type="match status" value="1"/>
</dbReference>
<dbReference type="Pfam" id="PF12852">
    <property type="entry name" value="Cupin_6"/>
    <property type="match status" value="1"/>
</dbReference>
<accession>A0A916VUU6</accession>
<reference evidence="5 6" key="1">
    <citation type="journal article" date="2014" name="Int. J. Syst. Evol. Microbiol.">
        <title>Complete genome sequence of Corynebacterium casei LMG S-19264T (=DSM 44701T), isolated from a smear-ripened cheese.</title>
        <authorList>
            <consortium name="US DOE Joint Genome Institute (JGI-PGF)"/>
            <person name="Walter F."/>
            <person name="Albersmeier A."/>
            <person name="Kalinowski J."/>
            <person name="Ruckert C."/>
        </authorList>
    </citation>
    <scope>NUCLEOTIDE SEQUENCE [LARGE SCALE GENOMIC DNA]</scope>
    <source>
        <strain evidence="5 6">CGMCC 1.15896</strain>
    </source>
</reference>
<keyword evidence="1" id="KW-0805">Transcription regulation</keyword>
<dbReference type="InterPro" id="IPR011051">
    <property type="entry name" value="RmlC_Cupin_sf"/>
</dbReference>
<sequence>MGMRLRGASYSKLLFSPPFGVSFPPSEGAQFHFVASGQAILKLADSAPAPISSGDAILLPGGREHAIVSNANVRARPLESFLTVALCEDICTLDAHDAEVCRSKDVLIFTARMDFEMASLHPLIELMPDVLRVSSLVDRQPEIRPLLEAMDREMQSERAGTASILARLADVLAALVVRGWIECDCGDATGWVSALRDERLGRVLSAVHRDPGHNWTLSEMAGLMGSSRSVFAERFAVATGYTPLRYVTAVRMRLAMQWIVRDRMPIELAARRLGYQSHAAFSRAYKRFAGHAPGQARHLNNSHVPERAL</sequence>
<dbReference type="InterPro" id="IPR009057">
    <property type="entry name" value="Homeodomain-like_sf"/>
</dbReference>
<feature type="domain" description="HTH araC/xylS-type" evidence="4">
    <location>
        <begin position="201"/>
        <end position="299"/>
    </location>
</feature>
<protein>
    <submittedName>
        <fullName evidence="5">AraC family transcriptional regulator</fullName>
    </submittedName>
</protein>
<keyword evidence="6" id="KW-1185">Reference proteome</keyword>
<organism evidence="5 6">
    <name type="scientific">Pelagibacterium lentulum</name>
    <dbReference type="NCBI Taxonomy" id="2029865"/>
    <lineage>
        <taxon>Bacteria</taxon>
        <taxon>Pseudomonadati</taxon>
        <taxon>Pseudomonadota</taxon>
        <taxon>Alphaproteobacteria</taxon>
        <taxon>Hyphomicrobiales</taxon>
        <taxon>Devosiaceae</taxon>
        <taxon>Pelagibacterium</taxon>
    </lineage>
</organism>
<keyword evidence="2" id="KW-0238">DNA-binding</keyword>
<name>A0A916VUU6_9HYPH</name>
<dbReference type="PANTHER" id="PTHR46796:SF7">
    <property type="entry name" value="ARAC FAMILY TRANSCRIPTIONAL REGULATOR"/>
    <property type="match status" value="1"/>
</dbReference>
<evidence type="ECO:0000313" key="6">
    <source>
        <dbReference type="Proteomes" id="UP000596977"/>
    </source>
</evidence>
<dbReference type="Proteomes" id="UP000596977">
    <property type="component" value="Unassembled WGS sequence"/>
</dbReference>
<dbReference type="InterPro" id="IPR018060">
    <property type="entry name" value="HTH_AraC"/>
</dbReference>
<dbReference type="GO" id="GO:0043565">
    <property type="term" value="F:sequence-specific DNA binding"/>
    <property type="evidence" value="ECO:0007669"/>
    <property type="project" value="InterPro"/>
</dbReference>
<evidence type="ECO:0000313" key="5">
    <source>
        <dbReference type="EMBL" id="GGA38520.1"/>
    </source>
</evidence>
<dbReference type="Pfam" id="PF12833">
    <property type="entry name" value="HTH_18"/>
    <property type="match status" value="1"/>
</dbReference>
<keyword evidence="3" id="KW-0804">Transcription</keyword>